<name>A0AAD9PMA7_9APIC</name>
<dbReference type="RefSeq" id="XP_067804201.1">
    <property type="nucleotide sequence ID" value="XM_067945410.1"/>
</dbReference>
<comment type="caution">
    <text evidence="1">The sequence shown here is derived from an EMBL/GenBank/DDBJ whole genome shotgun (WGS) entry which is preliminary data.</text>
</comment>
<dbReference type="Proteomes" id="UP001214638">
    <property type="component" value="Unassembled WGS sequence"/>
</dbReference>
<dbReference type="EMBL" id="JALLKP010000001">
    <property type="protein sequence ID" value="KAK2197359.1"/>
    <property type="molecule type" value="Genomic_DNA"/>
</dbReference>
<gene>
    <name evidence="1" type="ORF">BdWA1_000358</name>
</gene>
<proteinExistence type="predicted"/>
<dbReference type="GeneID" id="94334656"/>
<dbReference type="KEGG" id="bdw:94334656"/>
<accession>A0AAD9PMA7</accession>
<evidence type="ECO:0000313" key="2">
    <source>
        <dbReference type="Proteomes" id="UP001214638"/>
    </source>
</evidence>
<dbReference type="AlphaFoldDB" id="A0AAD9PMA7"/>
<protein>
    <submittedName>
        <fullName evidence="1">Uncharacterized protein</fullName>
    </submittedName>
</protein>
<organism evidence="1 2">
    <name type="scientific">Babesia duncani</name>
    <dbReference type="NCBI Taxonomy" id="323732"/>
    <lineage>
        <taxon>Eukaryota</taxon>
        <taxon>Sar</taxon>
        <taxon>Alveolata</taxon>
        <taxon>Apicomplexa</taxon>
        <taxon>Aconoidasida</taxon>
        <taxon>Piroplasmida</taxon>
        <taxon>Babesiidae</taxon>
        <taxon>Babesia</taxon>
    </lineage>
</organism>
<sequence length="224" mass="25771">MWFGSSGSHKSKGYIYVYNEVIFCTGVKPTKCIQPMNTVAKDAIKTFRLLQCKLAREDYPKLCRRDILKNVNHPHDVNKYDYFVFILQPLEGISRRSFIQGMYPNSIYTILEDTDEPVKLMNLDCLYLKTLLFPKPTPQSPVACNRQDSAVSSVSAKLQSVNLKSGNFNSPMHHLIDRVAQEQALKSKIEQWAKTPDGEYKQIQVLLVTLPEVCHFRVFFVMMI</sequence>
<keyword evidence="2" id="KW-1185">Reference proteome</keyword>
<evidence type="ECO:0000313" key="1">
    <source>
        <dbReference type="EMBL" id="KAK2197359.1"/>
    </source>
</evidence>
<reference evidence="1" key="1">
    <citation type="journal article" date="2023" name="Nat. Microbiol.">
        <title>Babesia duncani multi-omics identifies virulence factors and drug targets.</title>
        <authorList>
            <person name="Singh P."/>
            <person name="Lonardi S."/>
            <person name="Liang Q."/>
            <person name="Vydyam P."/>
            <person name="Khabirova E."/>
            <person name="Fang T."/>
            <person name="Gihaz S."/>
            <person name="Thekkiniath J."/>
            <person name="Munshi M."/>
            <person name="Abel S."/>
            <person name="Ciampossin L."/>
            <person name="Batugedara G."/>
            <person name="Gupta M."/>
            <person name="Lu X.M."/>
            <person name="Lenz T."/>
            <person name="Chakravarty S."/>
            <person name="Cornillot E."/>
            <person name="Hu Y."/>
            <person name="Ma W."/>
            <person name="Gonzalez L.M."/>
            <person name="Sanchez S."/>
            <person name="Estrada K."/>
            <person name="Sanchez-Flores A."/>
            <person name="Montero E."/>
            <person name="Harb O.S."/>
            <person name="Le Roch K.G."/>
            <person name="Mamoun C.B."/>
        </authorList>
    </citation>
    <scope>NUCLEOTIDE SEQUENCE</scope>
    <source>
        <strain evidence="1">WA1</strain>
    </source>
</reference>